<name>A0A251RU70_HELAN</name>
<dbReference type="InterPro" id="IPR006461">
    <property type="entry name" value="PLAC_motif_containing"/>
</dbReference>
<evidence type="ECO:0000313" key="3">
    <source>
        <dbReference type="Proteomes" id="UP000215914"/>
    </source>
</evidence>
<dbReference type="Pfam" id="PF04749">
    <property type="entry name" value="PLAC8"/>
    <property type="match status" value="1"/>
</dbReference>
<evidence type="ECO:0000313" key="1">
    <source>
        <dbReference type="EMBL" id="KAF5757429.1"/>
    </source>
</evidence>
<sequence>MTTSGEWSTGLCDCGKDCSSCCLTWWCPCISFGRIAEIVDKGTTSCCASGSVYFLLTVFTGFECLYSCMYRTKLRNQYSLPKQPCNDCLVHFFCKPCALCQEYRELKYRGLNPSYGWQENMSKQSQGVVMPPVGPGEMKR</sequence>
<dbReference type="OrthoDB" id="1045822at2759"/>
<dbReference type="EMBL" id="MNCJ02000332">
    <property type="protein sequence ID" value="KAF5757429.1"/>
    <property type="molecule type" value="Genomic_DNA"/>
</dbReference>
<dbReference type="PANTHER" id="PTHR15907">
    <property type="entry name" value="DUF614 FAMILY PROTEIN-RELATED"/>
    <property type="match status" value="1"/>
</dbReference>
<dbReference type="OMA" id="CCSDMAT"/>
<dbReference type="NCBIfam" id="TIGR01571">
    <property type="entry name" value="A_thal_Cys_rich"/>
    <property type="match status" value="1"/>
</dbReference>
<reference evidence="1 3" key="1">
    <citation type="journal article" date="2017" name="Nature">
        <title>The sunflower genome provides insights into oil metabolism, flowering and Asterid evolution.</title>
        <authorList>
            <person name="Badouin H."/>
            <person name="Gouzy J."/>
            <person name="Grassa C.J."/>
            <person name="Murat F."/>
            <person name="Staton S.E."/>
            <person name="Cottret L."/>
            <person name="Lelandais-Briere C."/>
            <person name="Owens G.L."/>
            <person name="Carrere S."/>
            <person name="Mayjonade B."/>
            <person name="Legrand L."/>
            <person name="Gill N."/>
            <person name="Kane N.C."/>
            <person name="Bowers J.E."/>
            <person name="Hubner S."/>
            <person name="Bellec A."/>
            <person name="Berard A."/>
            <person name="Berges H."/>
            <person name="Blanchet N."/>
            <person name="Boniface M.C."/>
            <person name="Brunel D."/>
            <person name="Catrice O."/>
            <person name="Chaidir N."/>
            <person name="Claudel C."/>
            <person name="Donnadieu C."/>
            <person name="Faraut T."/>
            <person name="Fievet G."/>
            <person name="Helmstetter N."/>
            <person name="King M."/>
            <person name="Knapp S.J."/>
            <person name="Lai Z."/>
            <person name="Le Paslier M.C."/>
            <person name="Lippi Y."/>
            <person name="Lorenzon L."/>
            <person name="Mandel J.R."/>
            <person name="Marage G."/>
            <person name="Marchand G."/>
            <person name="Marquand E."/>
            <person name="Bret-Mestries E."/>
            <person name="Morien E."/>
            <person name="Nambeesan S."/>
            <person name="Nguyen T."/>
            <person name="Pegot-Espagnet P."/>
            <person name="Pouilly N."/>
            <person name="Raftis F."/>
            <person name="Sallet E."/>
            <person name="Schiex T."/>
            <person name="Thomas J."/>
            <person name="Vandecasteele C."/>
            <person name="Vares D."/>
            <person name="Vear F."/>
            <person name="Vautrin S."/>
            <person name="Crespi M."/>
            <person name="Mangin B."/>
            <person name="Burke J.M."/>
            <person name="Salse J."/>
            <person name="Munos S."/>
            <person name="Vincourt P."/>
            <person name="Rieseberg L.H."/>
            <person name="Langlade N.B."/>
        </authorList>
    </citation>
    <scope>NUCLEOTIDE SEQUENCE [LARGE SCALE GENOMIC DNA]</scope>
    <source>
        <strain evidence="3">cv. SF193</strain>
        <tissue evidence="1">Leaves</tissue>
    </source>
</reference>
<gene>
    <name evidence="2" type="ORF">HannXRQ_Chr17g0566351</name>
    <name evidence="1" type="ORF">HanXRQr2_Chr17g0826571</name>
</gene>
<dbReference type="InParanoid" id="A0A251RU70"/>
<accession>A0A251RU70</accession>
<evidence type="ECO:0000313" key="2">
    <source>
        <dbReference type="EMBL" id="OTF87837.1"/>
    </source>
</evidence>
<dbReference type="Gramene" id="mRNA:HanXRQr2_Chr17g0826571">
    <property type="protein sequence ID" value="mRNA:HanXRQr2_Chr17g0826571"/>
    <property type="gene ID" value="HanXRQr2_Chr17g0826571"/>
</dbReference>
<reference evidence="2" key="2">
    <citation type="submission" date="2017-02" db="EMBL/GenBank/DDBJ databases">
        <title>Sunflower complete genome.</title>
        <authorList>
            <person name="Langlade N."/>
            <person name="Munos S."/>
        </authorList>
    </citation>
    <scope>NUCLEOTIDE SEQUENCE [LARGE SCALE GENOMIC DNA]</scope>
    <source>
        <tissue evidence="2">Leaves</tissue>
    </source>
</reference>
<organism evidence="2 3">
    <name type="scientific">Helianthus annuus</name>
    <name type="common">Common sunflower</name>
    <dbReference type="NCBI Taxonomy" id="4232"/>
    <lineage>
        <taxon>Eukaryota</taxon>
        <taxon>Viridiplantae</taxon>
        <taxon>Streptophyta</taxon>
        <taxon>Embryophyta</taxon>
        <taxon>Tracheophyta</taxon>
        <taxon>Spermatophyta</taxon>
        <taxon>Magnoliopsida</taxon>
        <taxon>eudicotyledons</taxon>
        <taxon>Gunneridae</taxon>
        <taxon>Pentapetalae</taxon>
        <taxon>asterids</taxon>
        <taxon>campanulids</taxon>
        <taxon>Asterales</taxon>
        <taxon>Asteraceae</taxon>
        <taxon>Asteroideae</taxon>
        <taxon>Heliantheae alliance</taxon>
        <taxon>Heliantheae</taxon>
        <taxon>Helianthus</taxon>
    </lineage>
</organism>
<reference evidence="1" key="3">
    <citation type="submission" date="2020-06" db="EMBL/GenBank/DDBJ databases">
        <title>Helianthus annuus Genome sequencing and assembly Release 2.</title>
        <authorList>
            <person name="Gouzy J."/>
            <person name="Langlade N."/>
            <person name="Munos S."/>
        </authorList>
    </citation>
    <scope>NUCLEOTIDE SEQUENCE</scope>
    <source>
        <tissue evidence="1">Leaves</tissue>
    </source>
</reference>
<keyword evidence="3" id="KW-1185">Reference proteome</keyword>
<dbReference type="Proteomes" id="UP000215914">
    <property type="component" value="Chromosome 17"/>
</dbReference>
<dbReference type="AlphaFoldDB" id="A0A251RU70"/>
<dbReference type="EMBL" id="CM007906">
    <property type="protein sequence ID" value="OTF87837.1"/>
    <property type="molecule type" value="Genomic_DNA"/>
</dbReference>
<dbReference type="STRING" id="4232.A0A251RU70"/>
<dbReference type="FunCoup" id="A0A251RU70">
    <property type="interactions" value="337"/>
</dbReference>
<protein>
    <submittedName>
        <fullName evidence="1 2">PLAC8 motif-containing protein</fullName>
    </submittedName>
</protein>
<proteinExistence type="predicted"/>